<sequence length="749" mass="75809">MIRRGCGLLTGASLLMLTACGGGGGGVNSVSSAASTGSTTTTTPAAPVINYNDAEYQRSNGTVDSGAITAWNAGYTGTGQTLAIIDSGIKDVDGEFTGRILSSSTSFNGTNSISDEGGHGTTVAGVAAAARNGSQMEGVAFNANLMILRTDTSGSCGGTDGCSYSSTAITNAINYATTNGAKVINMSLGGSAMPSSTIAAVNRATAAGIIVVISAGNDGSANPDVFADVASLSSAHGLVIIAGSHDANGTISSFSDRAGTYAQYYLTALGNSVRTIDNTGAAVLASGTSYSAPEIAAAALLLEQAFPNLTPTQVVALLYSSATDAGATGVDSIYGNGLLNIAKAFAPVGSTSLAGSTVTLSSSDTMTLSSAMGDAKVTGSSVGQAVVLDALGRAYTMSVAPGVAHVAVDQPLRESLAGNIRSTDFTTGRFSVSSMVSQDASGQPWQSLALGRRGFDAGIAARPVSSTMVAAIGETLTLAAGYASSGHTLEQRIDPDAPATSFLAARAPDETPGFTGRQAFSLAGRQSVGHWAIGFTAERGTINQASHLDPVDPAYAMMGVRAERRFGGLTLIGTASTLQEDGTVLGARLSPAMGRSGAVTRYLGAEARLWIGKGWSLAAHWRQGWTHTQSGGVLLASDIKSRSASFDLAHVGAESRFGLRVALPPRVTAGGLDLWLPTSYDYTTGAIGFSNARIGLAPQGQERDVEANFGTRIPGAGWLDANVFLRMQPGNIAAAGNDVGSAVRYSVSF</sequence>
<organism evidence="9 10">
    <name type="scientific">Sphingomonas vulcanisoli</name>
    <dbReference type="NCBI Taxonomy" id="1658060"/>
    <lineage>
        <taxon>Bacteria</taxon>
        <taxon>Pseudomonadati</taxon>
        <taxon>Pseudomonadota</taxon>
        <taxon>Alphaproteobacteria</taxon>
        <taxon>Sphingomonadales</taxon>
        <taxon>Sphingomonadaceae</taxon>
        <taxon>Sphingomonas</taxon>
    </lineage>
</organism>
<dbReference type="Pfam" id="PF00082">
    <property type="entry name" value="Peptidase_S8"/>
    <property type="match status" value="1"/>
</dbReference>
<dbReference type="EMBL" id="JAAOZC010000008">
    <property type="protein sequence ID" value="NIJ09169.1"/>
    <property type="molecule type" value="Genomic_DNA"/>
</dbReference>
<dbReference type="InterPro" id="IPR050131">
    <property type="entry name" value="Peptidase_S8_subtilisin-like"/>
</dbReference>
<dbReference type="PANTHER" id="PTHR43806:SF11">
    <property type="entry name" value="CEREVISIN-RELATED"/>
    <property type="match status" value="1"/>
</dbReference>
<dbReference type="PRINTS" id="PR00723">
    <property type="entry name" value="SUBTILISIN"/>
</dbReference>
<keyword evidence="5 6" id="KW-0720">Serine protease</keyword>
<feature type="active site" description="Charge relay system" evidence="6">
    <location>
        <position position="119"/>
    </location>
</feature>
<dbReference type="CDD" id="cd04848">
    <property type="entry name" value="Peptidases_S8_Autotransporter_serine_protease_like"/>
    <property type="match status" value="1"/>
</dbReference>
<dbReference type="InterPro" id="IPR000209">
    <property type="entry name" value="Peptidase_S8/S53_dom"/>
</dbReference>
<keyword evidence="3 7" id="KW-0732">Signal</keyword>
<evidence type="ECO:0000256" key="4">
    <source>
        <dbReference type="ARBA" id="ARBA00022801"/>
    </source>
</evidence>
<gene>
    <name evidence="9" type="ORF">FHS31_002801</name>
</gene>
<keyword evidence="10" id="KW-1185">Reference proteome</keyword>
<dbReference type="InterPro" id="IPR036852">
    <property type="entry name" value="Peptidase_S8/S53_dom_sf"/>
</dbReference>
<dbReference type="Proteomes" id="UP000727456">
    <property type="component" value="Unassembled WGS sequence"/>
</dbReference>
<evidence type="ECO:0000256" key="6">
    <source>
        <dbReference type="PROSITE-ProRule" id="PRU01240"/>
    </source>
</evidence>
<dbReference type="RefSeq" id="WP_167074517.1">
    <property type="nucleotide sequence ID" value="NZ_JAAOZC010000008.1"/>
</dbReference>
<keyword evidence="2 6" id="KW-0645">Protease</keyword>
<feature type="signal peptide" evidence="7">
    <location>
        <begin position="1"/>
        <end position="21"/>
    </location>
</feature>
<dbReference type="InterPro" id="IPR015500">
    <property type="entry name" value="Peptidase_S8_subtilisin-rel"/>
</dbReference>
<dbReference type="PROSITE" id="PS00138">
    <property type="entry name" value="SUBTILASE_SER"/>
    <property type="match status" value="1"/>
</dbReference>
<evidence type="ECO:0000256" key="5">
    <source>
        <dbReference type="ARBA" id="ARBA00022825"/>
    </source>
</evidence>
<evidence type="ECO:0000256" key="1">
    <source>
        <dbReference type="ARBA" id="ARBA00011073"/>
    </source>
</evidence>
<dbReference type="Gene3D" id="3.40.50.200">
    <property type="entry name" value="Peptidase S8/S53 domain"/>
    <property type="match status" value="1"/>
</dbReference>
<dbReference type="SUPFAM" id="SSF52743">
    <property type="entry name" value="Subtilisin-like"/>
    <property type="match status" value="1"/>
</dbReference>
<feature type="active site" description="Charge relay system" evidence="6">
    <location>
        <position position="86"/>
    </location>
</feature>
<feature type="active site" description="Charge relay system" evidence="6">
    <location>
        <position position="289"/>
    </location>
</feature>
<dbReference type="PROSITE" id="PS00137">
    <property type="entry name" value="SUBTILASE_HIS"/>
    <property type="match status" value="1"/>
</dbReference>
<evidence type="ECO:0000256" key="7">
    <source>
        <dbReference type="SAM" id="SignalP"/>
    </source>
</evidence>
<feature type="chain" id="PRO_5046284962" description="Peptidase S8/S53 domain-containing protein" evidence="7">
    <location>
        <begin position="22"/>
        <end position="749"/>
    </location>
</feature>
<dbReference type="PROSITE" id="PS51892">
    <property type="entry name" value="SUBTILASE"/>
    <property type="match status" value="1"/>
</dbReference>
<dbReference type="InterPro" id="IPR034061">
    <property type="entry name" value="Peptidases_S8_Autotransporter"/>
</dbReference>
<dbReference type="InterPro" id="IPR023828">
    <property type="entry name" value="Peptidase_S8_Ser-AS"/>
</dbReference>
<comment type="similarity">
    <text evidence="1 6">Belongs to the peptidase S8 family.</text>
</comment>
<keyword evidence="4 6" id="KW-0378">Hydrolase</keyword>
<protein>
    <recommendedName>
        <fullName evidence="8">Peptidase S8/S53 domain-containing protein</fullName>
    </recommendedName>
</protein>
<comment type="caution">
    <text evidence="9">The sequence shown here is derived from an EMBL/GenBank/DDBJ whole genome shotgun (WGS) entry which is preliminary data.</text>
</comment>
<reference evidence="9 10" key="1">
    <citation type="submission" date="2020-03" db="EMBL/GenBank/DDBJ databases">
        <title>Genomic Encyclopedia of Type Strains, Phase III (KMG-III): the genomes of soil and plant-associated and newly described type strains.</title>
        <authorList>
            <person name="Whitman W."/>
        </authorList>
    </citation>
    <scope>NUCLEOTIDE SEQUENCE [LARGE SCALE GENOMIC DNA]</scope>
    <source>
        <strain evidence="9 10">CECT 8804</strain>
    </source>
</reference>
<dbReference type="PROSITE" id="PS51257">
    <property type="entry name" value="PROKAR_LIPOPROTEIN"/>
    <property type="match status" value="1"/>
</dbReference>
<dbReference type="PANTHER" id="PTHR43806">
    <property type="entry name" value="PEPTIDASE S8"/>
    <property type="match status" value="1"/>
</dbReference>
<evidence type="ECO:0000313" key="10">
    <source>
        <dbReference type="Proteomes" id="UP000727456"/>
    </source>
</evidence>
<accession>A0ABX0TY93</accession>
<feature type="domain" description="Peptidase S8/S53" evidence="8">
    <location>
        <begin position="77"/>
        <end position="337"/>
    </location>
</feature>
<dbReference type="InterPro" id="IPR022398">
    <property type="entry name" value="Peptidase_S8_His-AS"/>
</dbReference>
<proteinExistence type="inferred from homology"/>
<evidence type="ECO:0000259" key="8">
    <source>
        <dbReference type="Pfam" id="PF00082"/>
    </source>
</evidence>
<evidence type="ECO:0000313" key="9">
    <source>
        <dbReference type="EMBL" id="NIJ09169.1"/>
    </source>
</evidence>
<evidence type="ECO:0000256" key="2">
    <source>
        <dbReference type="ARBA" id="ARBA00022670"/>
    </source>
</evidence>
<evidence type="ECO:0000256" key="3">
    <source>
        <dbReference type="ARBA" id="ARBA00022729"/>
    </source>
</evidence>
<name>A0ABX0TY93_9SPHN</name>